<organism evidence="2">
    <name type="scientific">bioreactor metagenome</name>
    <dbReference type="NCBI Taxonomy" id="1076179"/>
    <lineage>
        <taxon>unclassified sequences</taxon>
        <taxon>metagenomes</taxon>
        <taxon>ecological metagenomes</taxon>
    </lineage>
</organism>
<keyword evidence="1" id="KW-0472">Membrane</keyword>
<dbReference type="EMBL" id="VSSQ01002970">
    <property type="protein sequence ID" value="MPM18371.1"/>
    <property type="molecule type" value="Genomic_DNA"/>
</dbReference>
<gene>
    <name evidence="2" type="ORF">SDC9_64780</name>
</gene>
<evidence type="ECO:0000256" key="1">
    <source>
        <dbReference type="SAM" id="Phobius"/>
    </source>
</evidence>
<accession>A0A644XRH0</accession>
<protein>
    <submittedName>
        <fullName evidence="2">Uncharacterized protein</fullName>
    </submittedName>
</protein>
<keyword evidence="1" id="KW-1133">Transmembrane helix</keyword>
<keyword evidence="1" id="KW-0812">Transmembrane</keyword>
<sequence length="70" mass="7630">MTTRPTPPRRPRRRTDVLSLVLGMMAIIYGGAFLWTRMIHPFDRDLISVAAPASLVVIGVIGLLAGGNRS</sequence>
<comment type="caution">
    <text evidence="2">The sequence shown here is derived from an EMBL/GenBank/DDBJ whole genome shotgun (WGS) entry which is preliminary data.</text>
</comment>
<dbReference type="AlphaFoldDB" id="A0A644XRH0"/>
<evidence type="ECO:0000313" key="2">
    <source>
        <dbReference type="EMBL" id="MPM18371.1"/>
    </source>
</evidence>
<proteinExistence type="predicted"/>
<reference evidence="2" key="1">
    <citation type="submission" date="2019-08" db="EMBL/GenBank/DDBJ databases">
        <authorList>
            <person name="Kucharzyk K."/>
            <person name="Murdoch R.W."/>
            <person name="Higgins S."/>
            <person name="Loffler F."/>
        </authorList>
    </citation>
    <scope>NUCLEOTIDE SEQUENCE</scope>
</reference>
<feature type="transmembrane region" description="Helical" evidence="1">
    <location>
        <begin position="17"/>
        <end position="35"/>
    </location>
</feature>
<feature type="transmembrane region" description="Helical" evidence="1">
    <location>
        <begin position="47"/>
        <end position="66"/>
    </location>
</feature>
<name>A0A644XRH0_9ZZZZ</name>